<dbReference type="PANTHER" id="PTHR42855:SF2">
    <property type="entry name" value="DRUG RESISTANCE ABC TRANSPORTER,ATP-BINDING PROTEIN"/>
    <property type="match status" value="1"/>
</dbReference>
<dbReference type="InterPro" id="IPR051309">
    <property type="entry name" value="ABCF_ATPase"/>
</dbReference>
<evidence type="ECO:0000256" key="2">
    <source>
        <dbReference type="ARBA" id="ARBA00022840"/>
    </source>
</evidence>
<dbReference type="PROSITE" id="PS00211">
    <property type="entry name" value="ABC_TRANSPORTER_1"/>
    <property type="match status" value="2"/>
</dbReference>
<dbReference type="RefSeq" id="WP_379270636.1">
    <property type="nucleotide sequence ID" value="NZ_JBHUGT010000044.1"/>
</dbReference>
<feature type="domain" description="ABC transporter" evidence="3">
    <location>
        <begin position="314"/>
        <end position="508"/>
    </location>
</feature>
<dbReference type="Gene3D" id="3.40.50.300">
    <property type="entry name" value="P-loop containing nucleotide triphosphate hydrolases"/>
    <property type="match status" value="2"/>
</dbReference>
<dbReference type="GO" id="GO:0005524">
    <property type="term" value="F:ATP binding"/>
    <property type="evidence" value="ECO:0007669"/>
    <property type="project" value="UniProtKB-KW"/>
</dbReference>
<proteinExistence type="predicted"/>
<dbReference type="InterPro" id="IPR032781">
    <property type="entry name" value="ABC_tran_Xtn"/>
</dbReference>
<dbReference type="SUPFAM" id="SSF52540">
    <property type="entry name" value="P-loop containing nucleoside triphosphate hydrolases"/>
    <property type="match status" value="2"/>
</dbReference>
<dbReference type="PROSITE" id="PS50893">
    <property type="entry name" value="ABC_TRANSPORTER_2"/>
    <property type="match status" value="2"/>
</dbReference>
<keyword evidence="2 4" id="KW-0067">ATP-binding</keyword>
<keyword evidence="5" id="KW-1185">Reference proteome</keyword>
<sequence length="510" mass="57396">MSIVTMNDITHGFTDKTIFRNVKLRLNRGEHAGLVGSNGTGKSTLLRMLSGTLLPDAGSIDWLPGIRIGYLRQHAELRAGSTVRQNLQEAFAPLYEAERRIQEIAEQLREPAGNGEKLLHRLGELQNRLEVSGFYELDAKVEEVAAGLGLTAIGLERDVGRLSGGQRTKLLLGRLLLEQPDVLLLDEPTNYLDEAHIEWLIAYLKRYENAYVVVSHDERFLNEVTSIIFHLEHQQLKRYAGNYTAFRTLYEQSKRQAEAAYERQRQEIGRLESFIQKNRIRKAKQAKSREKALERMEKIERPLPAAKPRFAFSVCSEPVPKVMEAKGIQIGYSAPLFAPRDLLVRRGDKIAVVGSNGIGKTTVLRTLLKLVQPLSGTVRIGERVQVGYYAQEDGFTGRTPLELVAELRPDLSLKEIRKTLAIAGLKEQHIRRPVRTLSGGEQAKVRLAGLMLSRCNVLVLDEPTNHLDVPAKEALAAALSDYGGTVVLVSHEPEFYKEWATDIWEVEKWK</sequence>
<protein>
    <submittedName>
        <fullName evidence="4">ABC-F family ATP-binding cassette domain-containing protein</fullName>
    </submittedName>
</protein>
<dbReference type="InterPro" id="IPR017871">
    <property type="entry name" value="ABC_transporter-like_CS"/>
</dbReference>
<dbReference type="InterPro" id="IPR027417">
    <property type="entry name" value="P-loop_NTPase"/>
</dbReference>
<comment type="caution">
    <text evidence="4">The sequence shown here is derived from an EMBL/GenBank/DDBJ whole genome shotgun (WGS) entry which is preliminary data.</text>
</comment>
<keyword evidence="1" id="KW-0547">Nucleotide-binding</keyword>
<name>A0ABW5QW49_9BACL</name>
<dbReference type="CDD" id="cd03221">
    <property type="entry name" value="ABCF_EF-3"/>
    <property type="match status" value="2"/>
</dbReference>
<dbReference type="InterPro" id="IPR003593">
    <property type="entry name" value="AAA+_ATPase"/>
</dbReference>
<evidence type="ECO:0000313" key="4">
    <source>
        <dbReference type="EMBL" id="MFD2659963.1"/>
    </source>
</evidence>
<dbReference type="EMBL" id="JBHUMY010000006">
    <property type="protein sequence ID" value="MFD2659963.1"/>
    <property type="molecule type" value="Genomic_DNA"/>
</dbReference>
<dbReference type="InterPro" id="IPR003439">
    <property type="entry name" value="ABC_transporter-like_ATP-bd"/>
</dbReference>
<dbReference type="PANTHER" id="PTHR42855">
    <property type="entry name" value="ABC TRANSPORTER ATP-BINDING SUBUNIT"/>
    <property type="match status" value="1"/>
</dbReference>
<evidence type="ECO:0000259" key="3">
    <source>
        <dbReference type="PROSITE" id="PS50893"/>
    </source>
</evidence>
<reference evidence="5" key="1">
    <citation type="journal article" date="2019" name="Int. J. Syst. Evol. Microbiol.">
        <title>The Global Catalogue of Microorganisms (GCM) 10K type strain sequencing project: providing services to taxonomists for standard genome sequencing and annotation.</title>
        <authorList>
            <consortium name="The Broad Institute Genomics Platform"/>
            <consortium name="The Broad Institute Genome Sequencing Center for Infectious Disease"/>
            <person name="Wu L."/>
            <person name="Ma J."/>
        </authorList>
    </citation>
    <scope>NUCLEOTIDE SEQUENCE [LARGE SCALE GENOMIC DNA]</scope>
    <source>
        <strain evidence="5">TISTR 1827</strain>
    </source>
</reference>
<dbReference type="SMART" id="SM00382">
    <property type="entry name" value="AAA"/>
    <property type="match status" value="2"/>
</dbReference>
<feature type="domain" description="ABC transporter" evidence="3">
    <location>
        <begin position="4"/>
        <end position="258"/>
    </location>
</feature>
<evidence type="ECO:0000313" key="5">
    <source>
        <dbReference type="Proteomes" id="UP001597493"/>
    </source>
</evidence>
<dbReference type="Proteomes" id="UP001597493">
    <property type="component" value="Unassembled WGS sequence"/>
</dbReference>
<dbReference type="Pfam" id="PF12848">
    <property type="entry name" value="ABC_tran_Xtn"/>
    <property type="match status" value="1"/>
</dbReference>
<evidence type="ECO:0000256" key="1">
    <source>
        <dbReference type="ARBA" id="ARBA00022741"/>
    </source>
</evidence>
<organism evidence="4 5">
    <name type="scientific">Paenibacillus thailandensis</name>
    <dbReference type="NCBI Taxonomy" id="393250"/>
    <lineage>
        <taxon>Bacteria</taxon>
        <taxon>Bacillati</taxon>
        <taxon>Bacillota</taxon>
        <taxon>Bacilli</taxon>
        <taxon>Bacillales</taxon>
        <taxon>Paenibacillaceae</taxon>
        <taxon>Paenibacillus</taxon>
    </lineage>
</organism>
<accession>A0ABW5QW49</accession>
<gene>
    <name evidence="4" type="ORF">ACFSW5_06740</name>
</gene>
<dbReference type="Pfam" id="PF00005">
    <property type="entry name" value="ABC_tran"/>
    <property type="match status" value="2"/>
</dbReference>